<feature type="non-terminal residue" evidence="2">
    <location>
        <position position="514"/>
    </location>
</feature>
<gene>
    <name evidence="2" type="ORF">AVEN_230594_1</name>
</gene>
<name>A0A4Y2KZ42_ARAVE</name>
<sequence length="514" mass="58377">MKRSGSKVLPLVWCGSVEKRCQLRCRPRHLTAVQSSEVRRKIALMLFQNGVLMQLNKILKVLNTYLSECLNLFKAEIMDKGSKFISHGRSVLLRRDPESPESMQLSDKLCKSFGKNPVQQMEGAHAKFSFEKFKNQQKHKTSRQIYEKMKKLPKESYHLPGKSKLRNIAGGCVKLPPSSSPKKIDERMRRHHLPDKSNRTNLASACVKLPRFSSGNKIEHQKCNGTFGNSTLGKTHHSNCKSTKRFNYLKGCKNNGRRCEKCHFNCISPILFQEHDCEKVLERMKRCAVRLNVLKLNSVVGRVVIRECQLCKETFEQQFTERHFELNHPGERSFVNFNQYYLKLPSIDSEVVKTEPVAPVPGFVGSAVQEPDRMKTCAVMRECEFCNEMFDEHFTEQHFKFQHPRISSSGNFMRCYANINAEPFRENEIKTEPVSVTREWNPVLYNISVPPPPVNLPAIQSSVSLATGQSPLPQTGEIATSYHSASGSAMGQSPSAQTGEPSSSNHQWPSAQMG</sequence>
<feature type="region of interest" description="Disordered" evidence="1">
    <location>
        <begin position="467"/>
        <end position="514"/>
    </location>
</feature>
<dbReference type="EMBL" id="BGPR01116631">
    <property type="protein sequence ID" value="GBN07651.1"/>
    <property type="molecule type" value="Genomic_DNA"/>
</dbReference>
<dbReference type="Proteomes" id="UP000499080">
    <property type="component" value="Unassembled WGS sequence"/>
</dbReference>
<reference evidence="2 3" key="1">
    <citation type="journal article" date="2019" name="Sci. Rep.">
        <title>Orb-weaving spider Araneus ventricosus genome elucidates the spidroin gene catalogue.</title>
        <authorList>
            <person name="Kono N."/>
            <person name="Nakamura H."/>
            <person name="Ohtoshi R."/>
            <person name="Moran D.A.P."/>
            <person name="Shinohara A."/>
            <person name="Yoshida Y."/>
            <person name="Fujiwara M."/>
            <person name="Mori M."/>
            <person name="Tomita M."/>
            <person name="Arakawa K."/>
        </authorList>
    </citation>
    <scope>NUCLEOTIDE SEQUENCE [LARGE SCALE GENOMIC DNA]</scope>
</reference>
<protein>
    <submittedName>
        <fullName evidence="2">Uncharacterized protein</fullName>
    </submittedName>
</protein>
<dbReference type="AlphaFoldDB" id="A0A4Y2KZ42"/>
<keyword evidence="3" id="KW-1185">Reference proteome</keyword>
<dbReference type="OrthoDB" id="6435980at2759"/>
<evidence type="ECO:0000313" key="2">
    <source>
        <dbReference type="EMBL" id="GBN07651.1"/>
    </source>
</evidence>
<evidence type="ECO:0000313" key="3">
    <source>
        <dbReference type="Proteomes" id="UP000499080"/>
    </source>
</evidence>
<organism evidence="2 3">
    <name type="scientific">Araneus ventricosus</name>
    <name type="common">Orbweaver spider</name>
    <name type="synonym">Epeira ventricosa</name>
    <dbReference type="NCBI Taxonomy" id="182803"/>
    <lineage>
        <taxon>Eukaryota</taxon>
        <taxon>Metazoa</taxon>
        <taxon>Ecdysozoa</taxon>
        <taxon>Arthropoda</taxon>
        <taxon>Chelicerata</taxon>
        <taxon>Arachnida</taxon>
        <taxon>Araneae</taxon>
        <taxon>Araneomorphae</taxon>
        <taxon>Entelegynae</taxon>
        <taxon>Araneoidea</taxon>
        <taxon>Araneidae</taxon>
        <taxon>Araneus</taxon>
    </lineage>
</organism>
<accession>A0A4Y2KZ42</accession>
<evidence type="ECO:0000256" key="1">
    <source>
        <dbReference type="SAM" id="MobiDB-lite"/>
    </source>
</evidence>
<comment type="caution">
    <text evidence="2">The sequence shown here is derived from an EMBL/GenBank/DDBJ whole genome shotgun (WGS) entry which is preliminary data.</text>
</comment>
<proteinExistence type="predicted"/>